<feature type="transmembrane region" description="Helical" evidence="13">
    <location>
        <begin position="317"/>
        <end position="341"/>
    </location>
</feature>
<evidence type="ECO:0000256" key="9">
    <source>
        <dbReference type="ARBA" id="ARBA00022958"/>
    </source>
</evidence>
<evidence type="ECO:0000256" key="5">
    <source>
        <dbReference type="ARBA" id="ARBA00022519"/>
    </source>
</evidence>
<keyword evidence="10 13" id="KW-1133">Transmembrane helix</keyword>
<evidence type="ECO:0000256" key="6">
    <source>
        <dbReference type="ARBA" id="ARBA00022538"/>
    </source>
</evidence>
<feature type="transmembrane region" description="Helical" evidence="13">
    <location>
        <begin position="370"/>
        <end position="390"/>
    </location>
</feature>
<evidence type="ECO:0000259" key="14">
    <source>
        <dbReference type="Pfam" id="PF02705"/>
    </source>
</evidence>
<dbReference type="Pfam" id="PF22776">
    <property type="entry name" value="K_trans_C"/>
    <property type="match status" value="1"/>
</dbReference>
<feature type="transmembrane region" description="Helical" evidence="13">
    <location>
        <begin position="277"/>
        <end position="297"/>
    </location>
</feature>
<dbReference type="PANTHER" id="PTHR30540:SF79">
    <property type="entry name" value="LOW AFFINITY POTASSIUM TRANSPORT SYSTEM PROTEIN KUP"/>
    <property type="match status" value="1"/>
</dbReference>
<keyword evidence="12 13" id="KW-0472">Membrane</keyword>
<keyword evidence="11 13" id="KW-0406">Ion transport</keyword>
<keyword evidence="3 13" id="KW-0813">Transport</keyword>
<keyword evidence="5" id="KW-0997">Cell inner membrane</keyword>
<feature type="transmembrane region" description="Helical" evidence="13">
    <location>
        <begin position="82"/>
        <end position="103"/>
    </location>
</feature>
<evidence type="ECO:0000259" key="15">
    <source>
        <dbReference type="Pfam" id="PF22776"/>
    </source>
</evidence>
<comment type="function">
    <text evidence="13">Transport of potassium into the cell. Likely operates as a K(+):H(+) symporter.</text>
</comment>
<feature type="transmembrane region" description="Helical" evidence="13">
    <location>
        <begin position="396"/>
        <end position="419"/>
    </location>
</feature>
<dbReference type="HAMAP" id="MF_01522">
    <property type="entry name" value="Kup"/>
    <property type="match status" value="1"/>
</dbReference>
<feature type="transmembrane region" description="Helical" evidence="13">
    <location>
        <begin position="426"/>
        <end position="449"/>
    </location>
</feature>
<dbReference type="InterPro" id="IPR053952">
    <property type="entry name" value="K_trans_C"/>
</dbReference>
<comment type="subcellular location">
    <subcellularLocation>
        <location evidence="13">Cell membrane</location>
        <topology evidence="13">Multi-pass membrane protein</topology>
    </subcellularLocation>
    <subcellularLocation>
        <location evidence="1">Membrane</location>
        <topology evidence="1">Multi-pass membrane protein</topology>
    </subcellularLocation>
</comment>
<comment type="similarity">
    <text evidence="2 13">Belongs to the HAK/KUP transporter (TC 2.A.72) family.</text>
</comment>
<reference evidence="16" key="1">
    <citation type="submission" date="2022-12" db="EMBL/GenBank/DDBJ databases">
        <title>Paracoccus sp. EF6 isolated from a lake water.</title>
        <authorList>
            <person name="Liu H."/>
        </authorList>
    </citation>
    <scope>NUCLEOTIDE SEQUENCE</scope>
    <source>
        <strain evidence="16">EF6</strain>
    </source>
</reference>
<keyword evidence="17" id="KW-1185">Reference proteome</keyword>
<accession>A0ABT4J710</accession>
<feature type="domain" description="K+ potassium transporter C-terminal" evidence="15">
    <location>
        <begin position="507"/>
        <end position="655"/>
    </location>
</feature>
<dbReference type="EMBL" id="JAPTYD010000025">
    <property type="protein sequence ID" value="MCZ0962916.1"/>
    <property type="molecule type" value="Genomic_DNA"/>
</dbReference>
<keyword evidence="4 13" id="KW-1003">Cell membrane</keyword>
<name>A0ABT4J710_9RHOB</name>
<evidence type="ECO:0000256" key="13">
    <source>
        <dbReference type="HAMAP-Rule" id="MF_01522"/>
    </source>
</evidence>
<evidence type="ECO:0000256" key="1">
    <source>
        <dbReference type="ARBA" id="ARBA00004141"/>
    </source>
</evidence>
<keyword evidence="6 13" id="KW-0633">Potassium transport</keyword>
<gene>
    <name evidence="13" type="primary">kup</name>
    <name evidence="16" type="ORF">OU682_14950</name>
</gene>
<feature type="transmembrane region" description="Helical" evidence="13">
    <location>
        <begin position="132"/>
        <end position="151"/>
    </location>
</feature>
<dbReference type="InterPro" id="IPR053951">
    <property type="entry name" value="K_trans_N"/>
</dbReference>
<keyword evidence="9 13" id="KW-0630">Potassium</keyword>
<keyword evidence="8 13" id="KW-0769">Symport</keyword>
<dbReference type="PANTHER" id="PTHR30540">
    <property type="entry name" value="OSMOTIC STRESS POTASSIUM TRANSPORTER"/>
    <property type="match status" value="1"/>
</dbReference>
<feature type="transmembrane region" description="Helical" evidence="13">
    <location>
        <begin position="455"/>
        <end position="473"/>
    </location>
</feature>
<evidence type="ECO:0000256" key="12">
    <source>
        <dbReference type="ARBA" id="ARBA00023136"/>
    </source>
</evidence>
<evidence type="ECO:0000256" key="11">
    <source>
        <dbReference type="ARBA" id="ARBA00023065"/>
    </source>
</evidence>
<dbReference type="InterPro" id="IPR023051">
    <property type="entry name" value="Kup"/>
</dbReference>
<evidence type="ECO:0000313" key="17">
    <source>
        <dbReference type="Proteomes" id="UP001149822"/>
    </source>
</evidence>
<dbReference type="RefSeq" id="WP_268942970.1">
    <property type="nucleotide sequence ID" value="NZ_JAPTYD010000025.1"/>
</dbReference>
<evidence type="ECO:0000256" key="2">
    <source>
        <dbReference type="ARBA" id="ARBA00007019"/>
    </source>
</evidence>
<comment type="caution">
    <text evidence="16">The sequence shown here is derived from an EMBL/GenBank/DDBJ whole genome shotgun (WGS) entry which is preliminary data.</text>
</comment>
<dbReference type="Proteomes" id="UP001149822">
    <property type="component" value="Unassembled WGS sequence"/>
</dbReference>
<feature type="domain" description="K+ potassium transporter integral membrane" evidence="14">
    <location>
        <begin position="45"/>
        <end position="495"/>
    </location>
</feature>
<evidence type="ECO:0000313" key="16">
    <source>
        <dbReference type="EMBL" id="MCZ0962916.1"/>
    </source>
</evidence>
<feature type="transmembrane region" description="Helical" evidence="13">
    <location>
        <begin position="171"/>
        <end position="189"/>
    </location>
</feature>
<feature type="transmembrane region" description="Helical" evidence="13">
    <location>
        <begin position="233"/>
        <end position="257"/>
    </location>
</feature>
<dbReference type="InterPro" id="IPR003855">
    <property type="entry name" value="K+_transporter"/>
</dbReference>
<evidence type="ECO:0000256" key="4">
    <source>
        <dbReference type="ARBA" id="ARBA00022475"/>
    </source>
</evidence>
<evidence type="ECO:0000256" key="3">
    <source>
        <dbReference type="ARBA" id="ARBA00022448"/>
    </source>
</evidence>
<protein>
    <recommendedName>
        <fullName evidence="13">Probable potassium transport system protein Kup</fullName>
    </recommendedName>
</protein>
<proteinExistence type="inferred from homology"/>
<organism evidence="16 17">
    <name type="scientific">Paracoccus benzoatiresistens</name>
    <dbReference type="NCBI Taxonomy" id="2997341"/>
    <lineage>
        <taxon>Bacteria</taxon>
        <taxon>Pseudomonadati</taxon>
        <taxon>Pseudomonadota</taxon>
        <taxon>Alphaproteobacteria</taxon>
        <taxon>Rhodobacterales</taxon>
        <taxon>Paracoccaceae</taxon>
        <taxon>Paracoccus</taxon>
    </lineage>
</organism>
<keyword evidence="7 13" id="KW-0812">Transmembrane</keyword>
<sequence length="655" mass="70681">MNTNPGDDESTVLERQSAPELAAAAAHLSDLPTPGQHATGSLAGLTLGAIGVVYGDIGTSPIYAMRESLHAASHDGLTPDDVIGVISLLIWTLIFIVSFKYVLLIMRADNRGEGGTLSLVTLVQQALGSRPIWLLALGMIGISLFFGDAIITPAMSVLSAVEGLSLVTPAFGPYVVPLTLVIIAGLFLVQRWGTGAVSVFFGPVMIAWFLTMAVMGLLHIGDDWSILRALSPTYAAGFVVTHGFASLIVLGSVFLAVTGGEALYADMGHFGRRPIRLAWVGLVWPALTLSYLGQGAMVLAHPDRAANPFFLMAPNWALLPLVILATMATVIASQAVISGAFSMMKQAVRTGLLPRLEILHTSEDQEGQIYLPRVNAILAVGVFILVLVFGSSSNLAAAYGIAVTGDMVITTCLASVVFLKVWRWPLPLVAVVVLPLLLLELLFLGSNAIKIPHGGWVPILMAAVMILLMWTWVRGTRQVQDQARRGATSIEALIEMLSKSERLLNVSGTAVFLTAEPDIAPAALLHNIKHNQVLHEHNIIVCVTMATRPYVPDTDRVTVMPISDRFTRVDMCFGYMEETNLPRALALAKKKGIKFEIMATSFFLTQRFFRRSKGKGLPTWQETLFLSLSKSAANATDFYHLPSSRVIVLGQQLQI</sequence>
<evidence type="ECO:0000256" key="7">
    <source>
        <dbReference type="ARBA" id="ARBA00022692"/>
    </source>
</evidence>
<comment type="catalytic activity">
    <reaction evidence="13">
        <text>K(+)(in) + H(+)(in) = K(+)(out) + H(+)(out)</text>
        <dbReference type="Rhea" id="RHEA:28490"/>
        <dbReference type="ChEBI" id="CHEBI:15378"/>
        <dbReference type="ChEBI" id="CHEBI:29103"/>
    </reaction>
</comment>
<evidence type="ECO:0000256" key="8">
    <source>
        <dbReference type="ARBA" id="ARBA00022847"/>
    </source>
</evidence>
<feature type="transmembrane region" description="Helical" evidence="13">
    <location>
        <begin position="196"/>
        <end position="221"/>
    </location>
</feature>
<evidence type="ECO:0000256" key="10">
    <source>
        <dbReference type="ARBA" id="ARBA00022989"/>
    </source>
</evidence>
<dbReference type="Pfam" id="PF02705">
    <property type="entry name" value="K_trans"/>
    <property type="match status" value="1"/>
</dbReference>